<comment type="caution">
    <text evidence="1">The sequence shown here is derived from an EMBL/GenBank/DDBJ whole genome shotgun (WGS) entry which is preliminary data.</text>
</comment>
<accession>A0A743ST67</accession>
<protein>
    <submittedName>
        <fullName evidence="1">AntA/AntB antirepressor family protein</fullName>
    </submittedName>
</protein>
<organism evidence="1">
    <name type="scientific">Salmonella enterica</name>
    <name type="common">Salmonella choleraesuis</name>
    <dbReference type="NCBI Taxonomy" id="28901"/>
    <lineage>
        <taxon>Bacteria</taxon>
        <taxon>Pseudomonadati</taxon>
        <taxon>Pseudomonadota</taxon>
        <taxon>Gammaproteobacteria</taxon>
        <taxon>Enterobacterales</taxon>
        <taxon>Enterobacteriaceae</taxon>
        <taxon>Salmonella</taxon>
    </lineage>
</organism>
<sequence>VASYFKPMCAALELQRAEQGKPTQPHHYTTEANMLARIVLGGMTAKQWAQSNGVTGEPRDHMNALQLEHLSYLEQSNITLIELGQGYHQRKAELMRLSQRWLTRHMEAISHD</sequence>
<reference evidence="1" key="1">
    <citation type="journal article" date="2018" name="Genome Biol.">
        <title>SKESA: strategic k-mer extension for scrupulous assemblies.</title>
        <authorList>
            <person name="Souvorov A."/>
            <person name="Agarwala R."/>
            <person name="Lipman D.J."/>
        </authorList>
    </citation>
    <scope>NUCLEOTIDE SEQUENCE</scope>
    <source>
        <strain evidence="1">MA.CK_00/00001968</strain>
    </source>
</reference>
<proteinExistence type="predicted"/>
<name>A0A743ST67_SALER</name>
<evidence type="ECO:0000313" key="1">
    <source>
        <dbReference type="EMBL" id="HAF2131480.1"/>
    </source>
</evidence>
<feature type="non-terminal residue" evidence="1">
    <location>
        <position position="1"/>
    </location>
</feature>
<reference evidence="1" key="2">
    <citation type="submission" date="2020-02" db="EMBL/GenBank/DDBJ databases">
        <authorList>
            <consortium name="NCBI Pathogen Detection Project"/>
        </authorList>
    </citation>
    <scope>NUCLEOTIDE SEQUENCE</scope>
    <source>
        <strain evidence="1">MA.CK_00/00001968</strain>
    </source>
</reference>
<gene>
    <name evidence="1" type="ORF">G9F27_005865</name>
</gene>
<dbReference type="EMBL" id="DAAUQX010000206">
    <property type="protein sequence ID" value="HAF2131480.1"/>
    <property type="molecule type" value="Genomic_DNA"/>
</dbReference>
<dbReference type="AlphaFoldDB" id="A0A743ST67"/>